<dbReference type="AlphaFoldDB" id="A0A835A8X2"/>
<dbReference type="SUPFAM" id="SSF54695">
    <property type="entry name" value="POZ domain"/>
    <property type="match status" value="1"/>
</dbReference>
<dbReference type="InterPro" id="IPR000210">
    <property type="entry name" value="BTB/POZ_dom"/>
</dbReference>
<feature type="domain" description="BTB" evidence="4">
    <location>
        <begin position="172"/>
        <end position="249"/>
    </location>
</feature>
<dbReference type="SMART" id="SM00225">
    <property type="entry name" value="BTB"/>
    <property type="match status" value="1"/>
</dbReference>
<name>A0A835A8X2_9POAL</name>
<dbReference type="SUPFAM" id="SSF49599">
    <property type="entry name" value="TRAF domain-like"/>
    <property type="match status" value="1"/>
</dbReference>
<dbReference type="InterPro" id="IPR045005">
    <property type="entry name" value="BPM1-6"/>
</dbReference>
<dbReference type="Gene3D" id="3.30.710.10">
    <property type="entry name" value="Potassium Channel Kv1.1, Chain A"/>
    <property type="match status" value="2"/>
</dbReference>
<dbReference type="InterPro" id="IPR056423">
    <property type="entry name" value="BACK_BPM_SPOP"/>
</dbReference>
<evidence type="ECO:0000259" key="4">
    <source>
        <dbReference type="SMART" id="SM00225"/>
    </source>
</evidence>
<dbReference type="Pfam" id="PF24570">
    <property type="entry name" value="BACK_BPM_SPOP"/>
    <property type="match status" value="1"/>
</dbReference>
<dbReference type="PANTHER" id="PTHR26379:SF187">
    <property type="entry name" value="OS07G0655300 PROTEIN"/>
    <property type="match status" value="1"/>
</dbReference>
<protein>
    <recommendedName>
        <fullName evidence="4">BTB domain-containing protein</fullName>
    </recommendedName>
</protein>
<dbReference type="OrthoDB" id="45365at2759"/>
<sequence length="320" mass="34612">MLSSYLPIRFRPRPRSSGGGGVTELETTTSSCATSAIRRRHVFEVRGYSSLLTRVVSGSFVLLVSRHVNVLNITSRTAPALVRHVSGGSGTQLAPALGSSTFVKRSQLETPRSPFVSGDTLRIECIVTVFKFKKATSTTATTSPAAAAANVEAPPRCLSQDLVNLLETEEGADVTFKVEGEVFAAHATVLAMRALLRFIYTDTVLPGMDDDDIGSDKNKEFLKNLLVAADRYDVQGLKFLCEKTLSGSLTIATVAAMFALADRHNCSKLHDSCVEFITGSDTLADVVETKGYHHLKSVCPDVMIDLFEKATNKSKKIYNA</sequence>
<dbReference type="Gene3D" id="1.25.40.420">
    <property type="match status" value="1"/>
</dbReference>
<evidence type="ECO:0000313" key="5">
    <source>
        <dbReference type="EMBL" id="KAF8655401.1"/>
    </source>
</evidence>
<evidence type="ECO:0000256" key="3">
    <source>
        <dbReference type="SAM" id="MobiDB-lite"/>
    </source>
</evidence>
<dbReference type="InterPro" id="IPR011333">
    <property type="entry name" value="SKP1/BTB/POZ_sf"/>
</dbReference>
<dbReference type="PANTHER" id="PTHR26379">
    <property type="entry name" value="BTB/POZ AND MATH DOMAIN-CONTAINING PROTEIN 1"/>
    <property type="match status" value="1"/>
</dbReference>
<evidence type="ECO:0000313" key="6">
    <source>
        <dbReference type="Proteomes" id="UP000636709"/>
    </source>
</evidence>
<comment type="pathway">
    <text evidence="1">Protein modification; protein ubiquitination.</text>
</comment>
<dbReference type="EMBL" id="JACEFO010002588">
    <property type="protein sequence ID" value="KAF8655401.1"/>
    <property type="molecule type" value="Genomic_DNA"/>
</dbReference>
<accession>A0A835A8X2</accession>
<feature type="region of interest" description="Disordered" evidence="3">
    <location>
        <begin position="11"/>
        <end position="30"/>
    </location>
</feature>
<proteinExistence type="inferred from homology"/>
<organism evidence="5 6">
    <name type="scientific">Digitaria exilis</name>
    <dbReference type="NCBI Taxonomy" id="1010633"/>
    <lineage>
        <taxon>Eukaryota</taxon>
        <taxon>Viridiplantae</taxon>
        <taxon>Streptophyta</taxon>
        <taxon>Embryophyta</taxon>
        <taxon>Tracheophyta</taxon>
        <taxon>Spermatophyta</taxon>
        <taxon>Magnoliopsida</taxon>
        <taxon>Liliopsida</taxon>
        <taxon>Poales</taxon>
        <taxon>Poaceae</taxon>
        <taxon>PACMAD clade</taxon>
        <taxon>Panicoideae</taxon>
        <taxon>Panicodae</taxon>
        <taxon>Paniceae</taxon>
        <taxon>Anthephorinae</taxon>
        <taxon>Digitaria</taxon>
    </lineage>
</organism>
<reference evidence="5" key="1">
    <citation type="submission" date="2020-07" db="EMBL/GenBank/DDBJ databases">
        <title>Genome sequence and genetic diversity analysis of an under-domesticated orphan crop, white fonio (Digitaria exilis).</title>
        <authorList>
            <person name="Bennetzen J.L."/>
            <person name="Chen S."/>
            <person name="Ma X."/>
            <person name="Wang X."/>
            <person name="Yssel A.E.J."/>
            <person name="Chaluvadi S.R."/>
            <person name="Johnson M."/>
            <person name="Gangashetty P."/>
            <person name="Hamidou F."/>
            <person name="Sanogo M.D."/>
            <person name="Zwaenepoel A."/>
            <person name="Wallace J."/>
            <person name="Van De Peer Y."/>
            <person name="Van Deynze A."/>
        </authorList>
    </citation>
    <scope>NUCLEOTIDE SEQUENCE</scope>
    <source>
        <tissue evidence="5">Leaves</tissue>
    </source>
</reference>
<dbReference type="Proteomes" id="UP000636709">
    <property type="component" value="Unassembled WGS sequence"/>
</dbReference>
<comment type="similarity">
    <text evidence="2">Belongs to the Tdpoz family.</text>
</comment>
<comment type="caution">
    <text evidence="5">The sequence shown here is derived from an EMBL/GenBank/DDBJ whole genome shotgun (WGS) entry which is preliminary data.</text>
</comment>
<gene>
    <name evidence="5" type="ORF">HU200_061142</name>
</gene>
<evidence type="ECO:0000256" key="2">
    <source>
        <dbReference type="ARBA" id="ARBA00010846"/>
    </source>
</evidence>
<dbReference type="GO" id="GO:0016567">
    <property type="term" value="P:protein ubiquitination"/>
    <property type="evidence" value="ECO:0007669"/>
    <property type="project" value="InterPro"/>
</dbReference>
<keyword evidence="6" id="KW-1185">Reference proteome</keyword>
<evidence type="ECO:0000256" key="1">
    <source>
        <dbReference type="ARBA" id="ARBA00004906"/>
    </source>
</evidence>